<sequence>MEDWFLRRILDSQGYDILSIVGSCNDGALHWVAYNPESQNLVIVAFDLVEENFKTLPLPITNDKRIRNRAYSFSLLGDSLCLFIEEGYQTLQLWIMKEYGVKESWINILTVEESMIVDFNKPPIFDYEMSDDDSESSENVVSDEYSSQGLTSCHHREGMMNLQNSRSNSVQPGENDADQPKAKKQLARWHVATYEQISWAFS</sequence>
<dbReference type="InterPro" id="IPR017451">
    <property type="entry name" value="F-box-assoc_interact_dom"/>
</dbReference>
<evidence type="ECO:0000313" key="4">
    <source>
        <dbReference type="Proteomes" id="UP001281410"/>
    </source>
</evidence>
<organism evidence="3 4">
    <name type="scientific">Dipteronia sinensis</name>
    <dbReference type="NCBI Taxonomy" id="43782"/>
    <lineage>
        <taxon>Eukaryota</taxon>
        <taxon>Viridiplantae</taxon>
        <taxon>Streptophyta</taxon>
        <taxon>Embryophyta</taxon>
        <taxon>Tracheophyta</taxon>
        <taxon>Spermatophyta</taxon>
        <taxon>Magnoliopsida</taxon>
        <taxon>eudicotyledons</taxon>
        <taxon>Gunneridae</taxon>
        <taxon>Pentapetalae</taxon>
        <taxon>rosids</taxon>
        <taxon>malvids</taxon>
        <taxon>Sapindales</taxon>
        <taxon>Sapindaceae</taxon>
        <taxon>Hippocastanoideae</taxon>
        <taxon>Acereae</taxon>
        <taxon>Dipteronia</taxon>
    </lineage>
</organism>
<dbReference type="Pfam" id="PF08268">
    <property type="entry name" value="FBA_3"/>
    <property type="match status" value="1"/>
</dbReference>
<gene>
    <name evidence="3" type="ORF">Dsin_027953</name>
</gene>
<protein>
    <recommendedName>
        <fullName evidence="2">F-box associated beta-propeller type 3 domain-containing protein</fullName>
    </recommendedName>
</protein>
<feature type="region of interest" description="Disordered" evidence="1">
    <location>
        <begin position="164"/>
        <end position="184"/>
    </location>
</feature>
<dbReference type="EMBL" id="JANJYJ010000009">
    <property type="protein sequence ID" value="KAK3188392.1"/>
    <property type="molecule type" value="Genomic_DNA"/>
</dbReference>
<feature type="domain" description="F-box associated beta-propeller type 3" evidence="2">
    <location>
        <begin position="22"/>
        <end position="110"/>
    </location>
</feature>
<keyword evidence="4" id="KW-1185">Reference proteome</keyword>
<comment type="caution">
    <text evidence="3">The sequence shown here is derived from an EMBL/GenBank/DDBJ whole genome shotgun (WGS) entry which is preliminary data.</text>
</comment>
<evidence type="ECO:0000256" key="1">
    <source>
        <dbReference type="SAM" id="MobiDB-lite"/>
    </source>
</evidence>
<dbReference type="InterPro" id="IPR013187">
    <property type="entry name" value="F-box-assoc_dom_typ3"/>
</dbReference>
<dbReference type="AlphaFoldDB" id="A0AAD9ZQV5"/>
<feature type="region of interest" description="Disordered" evidence="1">
    <location>
        <begin position="128"/>
        <end position="148"/>
    </location>
</feature>
<name>A0AAD9ZQV5_9ROSI</name>
<evidence type="ECO:0000259" key="2">
    <source>
        <dbReference type="Pfam" id="PF08268"/>
    </source>
</evidence>
<feature type="compositionally biased region" description="Low complexity" evidence="1">
    <location>
        <begin position="137"/>
        <end position="147"/>
    </location>
</feature>
<dbReference type="Proteomes" id="UP001281410">
    <property type="component" value="Unassembled WGS sequence"/>
</dbReference>
<reference evidence="3" key="1">
    <citation type="journal article" date="2023" name="Plant J.">
        <title>Genome sequences and population genomics provide insights into the demographic history, inbreeding, and mutation load of two 'living fossil' tree species of Dipteronia.</title>
        <authorList>
            <person name="Feng Y."/>
            <person name="Comes H.P."/>
            <person name="Chen J."/>
            <person name="Zhu S."/>
            <person name="Lu R."/>
            <person name="Zhang X."/>
            <person name="Li P."/>
            <person name="Qiu J."/>
            <person name="Olsen K.M."/>
            <person name="Qiu Y."/>
        </authorList>
    </citation>
    <scope>NUCLEOTIDE SEQUENCE</scope>
    <source>
        <strain evidence="3">NBL</strain>
    </source>
</reference>
<accession>A0AAD9ZQV5</accession>
<dbReference type="NCBIfam" id="TIGR01640">
    <property type="entry name" value="F_box_assoc_1"/>
    <property type="match status" value="1"/>
</dbReference>
<proteinExistence type="predicted"/>
<evidence type="ECO:0000313" key="3">
    <source>
        <dbReference type="EMBL" id="KAK3188392.1"/>
    </source>
</evidence>